<accession>A0ABV0R8T1</accession>
<feature type="compositionally biased region" description="Basic and acidic residues" evidence="1">
    <location>
        <begin position="75"/>
        <end position="84"/>
    </location>
</feature>
<proteinExistence type="predicted"/>
<comment type="caution">
    <text evidence="2">The sequence shown here is derived from an EMBL/GenBank/DDBJ whole genome shotgun (WGS) entry which is preliminary data.</text>
</comment>
<evidence type="ECO:0000313" key="3">
    <source>
        <dbReference type="Proteomes" id="UP001434883"/>
    </source>
</evidence>
<reference evidence="2 3" key="1">
    <citation type="submission" date="2021-06" db="EMBL/GenBank/DDBJ databases">
        <authorList>
            <person name="Palmer J.M."/>
        </authorList>
    </citation>
    <scope>NUCLEOTIDE SEQUENCE [LARGE SCALE GENOMIC DNA]</scope>
    <source>
        <strain evidence="2 3">XC_2019</strain>
        <tissue evidence="2">Muscle</tissue>
    </source>
</reference>
<name>A0ABV0R8T1_9TELE</name>
<evidence type="ECO:0000313" key="2">
    <source>
        <dbReference type="EMBL" id="MEQ2204549.1"/>
    </source>
</evidence>
<feature type="compositionally biased region" description="Polar residues" evidence="1">
    <location>
        <begin position="107"/>
        <end position="116"/>
    </location>
</feature>
<feature type="region of interest" description="Disordered" evidence="1">
    <location>
        <begin position="63"/>
        <end position="116"/>
    </location>
</feature>
<sequence>MSVKRQRSVVPLSTKSIWPRQWPWCEDFSTYLLHKQKHRSESEEKQCGAVVSGRWKQSTYLAQERTQAKPSVGRRPQDYRRAGDEGGSCEGAAPQERCETAEKTENAQHAANNSNT</sequence>
<gene>
    <name evidence="2" type="ORF">XENOCAPTIV_015017</name>
</gene>
<evidence type="ECO:0000256" key="1">
    <source>
        <dbReference type="SAM" id="MobiDB-lite"/>
    </source>
</evidence>
<dbReference type="EMBL" id="JAHRIN010036716">
    <property type="protein sequence ID" value="MEQ2204549.1"/>
    <property type="molecule type" value="Genomic_DNA"/>
</dbReference>
<protein>
    <submittedName>
        <fullName evidence="2">Uncharacterized protein</fullName>
    </submittedName>
</protein>
<dbReference type="Proteomes" id="UP001434883">
    <property type="component" value="Unassembled WGS sequence"/>
</dbReference>
<keyword evidence="3" id="KW-1185">Reference proteome</keyword>
<organism evidence="2 3">
    <name type="scientific">Xenoophorus captivus</name>
    <dbReference type="NCBI Taxonomy" id="1517983"/>
    <lineage>
        <taxon>Eukaryota</taxon>
        <taxon>Metazoa</taxon>
        <taxon>Chordata</taxon>
        <taxon>Craniata</taxon>
        <taxon>Vertebrata</taxon>
        <taxon>Euteleostomi</taxon>
        <taxon>Actinopterygii</taxon>
        <taxon>Neopterygii</taxon>
        <taxon>Teleostei</taxon>
        <taxon>Neoteleostei</taxon>
        <taxon>Acanthomorphata</taxon>
        <taxon>Ovalentaria</taxon>
        <taxon>Atherinomorphae</taxon>
        <taxon>Cyprinodontiformes</taxon>
        <taxon>Goodeidae</taxon>
        <taxon>Xenoophorus</taxon>
    </lineage>
</organism>
<feature type="compositionally biased region" description="Basic and acidic residues" evidence="1">
    <location>
        <begin position="96"/>
        <end position="106"/>
    </location>
</feature>